<dbReference type="OMA" id="HRWFERR"/>
<feature type="region of interest" description="Disordered" evidence="1">
    <location>
        <begin position="1"/>
        <end position="52"/>
    </location>
</feature>
<evidence type="ECO:0000313" key="3">
    <source>
        <dbReference type="Proteomes" id="UP000030745"/>
    </source>
</evidence>
<dbReference type="VEuPathDB" id="FungiDB:SPRG_08927"/>
<feature type="compositionally biased region" description="Basic residues" evidence="1">
    <location>
        <begin position="1"/>
        <end position="11"/>
    </location>
</feature>
<proteinExistence type="predicted"/>
<dbReference type="AlphaFoldDB" id="A0A067C537"/>
<evidence type="ECO:0000256" key="1">
    <source>
        <dbReference type="SAM" id="MobiDB-lite"/>
    </source>
</evidence>
<sequence length="75" mass="8565">MVRSVQRRHGLFRPAPARRPETHVQPACPWTSERRRRTRRRTAMSNLAPPPQLTREERLALAGVAHLLPSTPPAL</sequence>
<dbReference type="GeneID" id="24131129"/>
<organism evidence="2 3">
    <name type="scientific">Saprolegnia parasitica (strain CBS 223.65)</name>
    <dbReference type="NCBI Taxonomy" id="695850"/>
    <lineage>
        <taxon>Eukaryota</taxon>
        <taxon>Sar</taxon>
        <taxon>Stramenopiles</taxon>
        <taxon>Oomycota</taxon>
        <taxon>Saprolegniomycetes</taxon>
        <taxon>Saprolegniales</taxon>
        <taxon>Saprolegniaceae</taxon>
        <taxon>Saprolegnia</taxon>
    </lineage>
</organism>
<accession>A0A067C537</accession>
<name>A0A067C537_SAPPC</name>
<protein>
    <submittedName>
        <fullName evidence="2">Uncharacterized protein</fullName>
    </submittedName>
</protein>
<dbReference type="EMBL" id="KK583230">
    <property type="protein sequence ID" value="KDO25628.1"/>
    <property type="molecule type" value="Genomic_DNA"/>
</dbReference>
<evidence type="ECO:0000313" key="2">
    <source>
        <dbReference type="EMBL" id="KDO25628.1"/>
    </source>
</evidence>
<dbReference type="Proteomes" id="UP000030745">
    <property type="component" value="Unassembled WGS sequence"/>
</dbReference>
<reference evidence="2 3" key="1">
    <citation type="journal article" date="2013" name="PLoS Genet.">
        <title>Distinctive expansion of potential virulence genes in the genome of the oomycete fish pathogen Saprolegnia parasitica.</title>
        <authorList>
            <person name="Jiang R.H."/>
            <person name="de Bruijn I."/>
            <person name="Haas B.J."/>
            <person name="Belmonte R."/>
            <person name="Lobach L."/>
            <person name="Christie J."/>
            <person name="van den Ackerveken G."/>
            <person name="Bottin A."/>
            <person name="Bulone V."/>
            <person name="Diaz-Moreno S.M."/>
            <person name="Dumas B."/>
            <person name="Fan L."/>
            <person name="Gaulin E."/>
            <person name="Govers F."/>
            <person name="Grenville-Briggs L.J."/>
            <person name="Horner N.R."/>
            <person name="Levin J.Z."/>
            <person name="Mammella M."/>
            <person name="Meijer H.J."/>
            <person name="Morris P."/>
            <person name="Nusbaum C."/>
            <person name="Oome S."/>
            <person name="Phillips A.J."/>
            <person name="van Rooyen D."/>
            <person name="Rzeszutek E."/>
            <person name="Saraiva M."/>
            <person name="Secombes C.J."/>
            <person name="Seidl M.F."/>
            <person name="Snel B."/>
            <person name="Stassen J.H."/>
            <person name="Sykes S."/>
            <person name="Tripathy S."/>
            <person name="van den Berg H."/>
            <person name="Vega-Arreguin J.C."/>
            <person name="Wawra S."/>
            <person name="Young S.K."/>
            <person name="Zeng Q."/>
            <person name="Dieguez-Uribeondo J."/>
            <person name="Russ C."/>
            <person name="Tyler B.M."/>
            <person name="van West P."/>
        </authorList>
    </citation>
    <scope>NUCLEOTIDE SEQUENCE [LARGE SCALE GENOMIC DNA]</scope>
    <source>
        <strain evidence="2 3">CBS 223.65</strain>
    </source>
</reference>
<dbReference type="KEGG" id="spar:SPRG_08927"/>
<gene>
    <name evidence="2" type="ORF">SPRG_08927</name>
</gene>
<dbReference type="RefSeq" id="XP_012203661.1">
    <property type="nucleotide sequence ID" value="XM_012348271.1"/>
</dbReference>
<keyword evidence="3" id="KW-1185">Reference proteome</keyword>